<dbReference type="InParanoid" id="A0A6L2Q6V3"/>
<protein>
    <submittedName>
        <fullName evidence="2">Uncharacterized protein</fullName>
    </submittedName>
</protein>
<feature type="region of interest" description="Disordered" evidence="1">
    <location>
        <begin position="149"/>
        <end position="215"/>
    </location>
</feature>
<accession>A0A6L2Q6V3</accession>
<dbReference type="EMBL" id="BLKM01000703">
    <property type="protein sequence ID" value="GFG37577.1"/>
    <property type="molecule type" value="Genomic_DNA"/>
</dbReference>
<gene>
    <name evidence="2" type="ORF">Cfor_12419</name>
</gene>
<proteinExistence type="predicted"/>
<feature type="compositionally biased region" description="Pro residues" evidence="1">
    <location>
        <begin position="200"/>
        <end position="214"/>
    </location>
</feature>
<sequence>MVREARVTSTGEPSGKECTLYKSWLCTQGLGFWPVWVYNVAYSVRPQTLQSPQYTASTATTLTTTASVISTEAAAATLVDLATSTTTECPPSVTTIAVSSGTLRPTNCHNNLLRKLASSHYQRELHHSPDFHSNTSPAVIELPLQEFKTSPTSGAKTRPNCISAVQEPPIYTPSENTEGLVKEEETRSPPPLSHKGIPSIPDPPPPPKTLPTPPCNQISTSTGILCQQGCPQTPGTMKNEYRYRRSQCDALCVQTCNLCS</sequence>
<evidence type="ECO:0000313" key="2">
    <source>
        <dbReference type="EMBL" id="GFG37577.1"/>
    </source>
</evidence>
<keyword evidence="3" id="KW-1185">Reference proteome</keyword>
<organism evidence="2 3">
    <name type="scientific">Coptotermes formosanus</name>
    <name type="common">Formosan subterranean termite</name>
    <dbReference type="NCBI Taxonomy" id="36987"/>
    <lineage>
        <taxon>Eukaryota</taxon>
        <taxon>Metazoa</taxon>
        <taxon>Ecdysozoa</taxon>
        <taxon>Arthropoda</taxon>
        <taxon>Hexapoda</taxon>
        <taxon>Insecta</taxon>
        <taxon>Pterygota</taxon>
        <taxon>Neoptera</taxon>
        <taxon>Polyneoptera</taxon>
        <taxon>Dictyoptera</taxon>
        <taxon>Blattodea</taxon>
        <taxon>Blattoidea</taxon>
        <taxon>Termitoidae</taxon>
        <taxon>Rhinotermitidae</taxon>
        <taxon>Coptotermes</taxon>
    </lineage>
</organism>
<evidence type="ECO:0000256" key="1">
    <source>
        <dbReference type="SAM" id="MobiDB-lite"/>
    </source>
</evidence>
<evidence type="ECO:0000313" key="3">
    <source>
        <dbReference type="Proteomes" id="UP000502823"/>
    </source>
</evidence>
<comment type="caution">
    <text evidence="2">The sequence shown here is derived from an EMBL/GenBank/DDBJ whole genome shotgun (WGS) entry which is preliminary data.</text>
</comment>
<dbReference type="AlphaFoldDB" id="A0A6L2Q6V3"/>
<reference evidence="3" key="1">
    <citation type="submission" date="2020-01" db="EMBL/GenBank/DDBJ databases">
        <title>Draft genome sequence of the Termite Coptotermes fromosanus.</title>
        <authorList>
            <person name="Itakura S."/>
            <person name="Yosikawa Y."/>
            <person name="Umezawa K."/>
        </authorList>
    </citation>
    <scope>NUCLEOTIDE SEQUENCE [LARGE SCALE GENOMIC DNA]</scope>
</reference>
<name>A0A6L2Q6V3_COPFO</name>
<dbReference type="Proteomes" id="UP000502823">
    <property type="component" value="Unassembled WGS sequence"/>
</dbReference>